<proteinExistence type="predicted"/>
<organism evidence="2 3">
    <name type="scientific">Pisum sativum</name>
    <name type="common">Garden pea</name>
    <name type="synonym">Lathyrus oleraceus</name>
    <dbReference type="NCBI Taxonomy" id="3888"/>
    <lineage>
        <taxon>Eukaryota</taxon>
        <taxon>Viridiplantae</taxon>
        <taxon>Streptophyta</taxon>
        <taxon>Embryophyta</taxon>
        <taxon>Tracheophyta</taxon>
        <taxon>Spermatophyta</taxon>
        <taxon>Magnoliopsida</taxon>
        <taxon>eudicotyledons</taxon>
        <taxon>Gunneridae</taxon>
        <taxon>Pentapetalae</taxon>
        <taxon>rosids</taxon>
        <taxon>fabids</taxon>
        <taxon>Fabales</taxon>
        <taxon>Fabaceae</taxon>
        <taxon>Papilionoideae</taxon>
        <taxon>50 kb inversion clade</taxon>
        <taxon>NPAAA clade</taxon>
        <taxon>Hologalegina</taxon>
        <taxon>IRL clade</taxon>
        <taxon>Fabeae</taxon>
        <taxon>Lathyrus</taxon>
    </lineage>
</organism>
<dbReference type="Gramene" id="Psat01G0342400-T1">
    <property type="protein sequence ID" value="KAI5445161.1"/>
    <property type="gene ID" value="KIW84_013424"/>
</dbReference>
<dbReference type="Proteomes" id="UP001058974">
    <property type="component" value="Chromosome 1"/>
</dbReference>
<comment type="caution">
    <text evidence="2">The sequence shown here is derived from an EMBL/GenBank/DDBJ whole genome shotgun (WGS) entry which is preliminary data.</text>
</comment>
<evidence type="ECO:0000313" key="3">
    <source>
        <dbReference type="Proteomes" id="UP001058974"/>
    </source>
</evidence>
<feature type="compositionally biased region" description="Polar residues" evidence="1">
    <location>
        <begin position="71"/>
        <end position="80"/>
    </location>
</feature>
<protein>
    <submittedName>
        <fullName evidence="2">Uncharacterized protein</fullName>
    </submittedName>
</protein>
<dbReference type="AlphaFoldDB" id="A0A9D5BKE1"/>
<reference evidence="2 3" key="1">
    <citation type="journal article" date="2022" name="Nat. Genet.">
        <title>Improved pea reference genome and pan-genome highlight genomic features and evolutionary characteristics.</title>
        <authorList>
            <person name="Yang T."/>
            <person name="Liu R."/>
            <person name="Luo Y."/>
            <person name="Hu S."/>
            <person name="Wang D."/>
            <person name="Wang C."/>
            <person name="Pandey M.K."/>
            <person name="Ge S."/>
            <person name="Xu Q."/>
            <person name="Li N."/>
            <person name="Li G."/>
            <person name="Huang Y."/>
            <person name="Saxena R.K."/>
            <person name="Ji Y."/>
            <person name="Li M."/>
            <person name="Yan X."/>
            <person name="He Y."/>
            <person name="Liu Y."/>
            <person name="Wang X."/>
            <person name="Xiang C."/>
            <person name="Varshney R.K."/>
            <person name="Ding H."/>
            <person name="Gao S."/>
            <person name="Zong X."/>
        </authorList>
    </citation>
    <scope>NUCLEOTIDE SEQUENCE [LARGE SCALE GENOMIC DNA]</scope>
    <source>
        <strain evidence="2 3">cv. Zhongwan 6</strain>
    </source>
</reference>
<feature type="region of interest" description="Disordered" evidence="1">
    <location>
        <begin position="108"/>
        <end position="127"/>
    </location>
</feature>
<name>A0A9D5BKE1_PEA</name>
<evidence type="ECO:0000256" key="1">
    <source>
        <dbReference type="SAM" id="MobiDB-lite"/>
    </source>
</evidence>
<accession>A0A9D5BKE1</accession>
<keyword evidence="3" id="KW-1185">Reference proteome</keyword>
<feature type="region of interest" description="Disordered" evidence="1">
    <location>
        <begin position="63"/>
        <end position="87"/>
    </location>
</feature>
<sequence>MRNVVESGKEFGTGTKSTCPLVFPGLIMGFLIASRVRIPNMVPFEIKTKVNDIYVDRFCLEKKKKKRQAEKTGQTSSKTLNYGIDQRKEKKSKKHVLFRYVNSGTLRETKSEAKHPGSLAVSRSEETAKARFAKRILVRLAKPS</sequence>
<gene>
    <name evidence="2" type="ORF">KIW84_013424</name>
</gene>
<evidence type="ECO:0000313" key="2">
    <source>
        <dbReference type="EMBL" id="KAI5445161.1"/>
    </source>
</evidence>
<dbReference type="EMBL" id="JAMSHJ010000001">
    <property type="protein sequence ID" value="KAI5445161.1"/>
    <property type="molecule type" value="Genomic_DNA"/>
</dbReference>